<organism evidence="2 3">
    <name type="scientific">Citricoccus parietis</name>
    <dbReference type="NCBI Taxonomy" id="592307"/>
    <lineage>
        <taxon>Bacteria</taxon>
        <taxon>Bacillati</taxon>
        <taxon>Actinomycetota</taxon>
        <taxon>Actinomycetes</taxon>
        <taxon>Micrococcales</taxon>
        <taxon>Micrococcaceae</taxon>
        <taxon>Citricoccus</taxon>
    </lineage>
</organism>
<keyword evidence="1" id="KW-0472">Membrane</keyword>
<dbReference type="EMBL" id="JBHMFI010000001">
    <property type="protein sequence ID" value="MFB9071370.1"/>
    <property type="molecule type" value="Genomic_DNA"/>
</dbReference>
<dbReference type="Proteomes" id="UP001589575">
    <property type="component" value="Unassembled WGS sequence"/>
</dbReference>
<gene>
    <name evidence="2" type="ORF">ACFFX0_09245</name>
</gene>
<name>A0ABV5FXH5_9MICC</name>
<evidence type="ECO:0000256" key="1">
    <source>
        <dbReference type="SAM" id="Phobius"/>
    </source>
</evidence>
<keyword evidence="1" id="KW-0812">Transmembrane</keyword>
<protein>
    <recommendedName>
        <fullName evidence="4">Secreted protein</fullName>
    </recommendedName>
</protein>
<keyword evidence="3" id="KW-1185">Reference proteome</keyword>
<reference evidence="2 3" key="1">
    <citation type="submission" date="2024-09" db="EMBL/GenBank/DDBJ databases">
        <authorList>
            <person name="Sun Q."/>
            <person name="Mori K."/>
        </authorList>
    </citation>
    <scope>NUCLEOTIDE SEQUENCE [LARGE SCALE GENOMIC DNA]</scope>
    <source>
        <strain evidence="2 3">CCM 7609</strain>
    </source>
</reference>
<evidence type="ECO:0008006" key="4">
    <source>
        <dbReference type="Google" id="ProtNLM"/>
    </source>
</evidence>
<keyword evidence="1" id="KW-1133">Transmembrane helix</keyword>
<evidence type="ECO:0000313" key="2">
    <source>
        <dbReference type="EMBL" id="MFB9071370.1"/>
    </source>
</evidence>
<proteinExistence type="predicted"/>
<comment type="caution">
    <text evidence="2">The sequence shown here is derived from an EMBL/GenBank/DDBJ whole genome shotgun (WGS) entry which is preliminary data.</text>
</comment>
<evidence type="ECO:0000313" key="3">
    <source>
        <dbReference type="Proteomes" id="UP001589575"/>
    </source>
</evidence>
<feature type="transmembrane region" description="Helical" evidence="1">
    <location>
        <begin position="12"/>
        <end position="31"/>
    </location>
</feature>
<sequence length="69" mass="7599">MFRRRLAVLPDVVFLVPFPGIDLVLVPVILVEAGQPTPSPVVIRLLLALLRLDGRVKGRCRRGEDLGTV</sequence>
<accession>A0ABV5FXH5</accession>